<comment type="caution">
    <text evidence="2">The sequence shown here is derived from an EMBL/GenBank/DDBJ whole genome shotgun (WGS) entry which is preliminary data.</text>
</comment>
<dbReference type="EMBL" id="VSWC01000014">
    <property type="protein sequence ID" value="KAA1115155.1"/>
    <property type="molecule type" value="Genomic_DNA"/>
</dbReference>
<keyword evidence="3" id="KW-1185">Reference proteome</keyword>
<reference evidence="2 3" key="1">
    <citation type="submission" date="2019-05" db="EMBL/GenBank/DDBJ databases">
        <title>Emergence of the Ug99 lineage of the wheat stem rust pathogen through somatic hybridization.</title>
        <authorList>
            <person name="Li F."/>
            <person name="Upadhyaya N.M."/>
            <person name="Sperschneider J."/>
            <person name="Matny O."/>
            <person name="Nguyen-Phuc H."/>
            <person name="Mago R."/>
            <person name="Raley C."/>
            <person name="Miller M.E."/>
            <person name="Silverstein K.A.T."/>
            <person name="Henningsen E."/>
            <person name="Hirsch C.D."/>
            <person name="Visser B."/>
            <person name="Pretorius Z.A."/>
            <person name="Steffenson B.J."/>
            <person name="Schwessinger B."/>
            <person name="Dodds P.N."/>
            <person name="Figueroa M."/>
        </authorList>
    </citation>
    <scope>NUCLEOTIDE SEQUENCE [LARGE SCALE GENOMIC DNA]</scope>
    <source>
        <strain evidence="2">21-0</strain>
    </source>
</reference>
<proteinExistence type="predicted"/>
<gene>
    <name evidence="2" type="primary">SNF5_3</name>
    <name evidence="2" type="ORF">PGT21_032577</name>
</gene>
<protein>
    <submittedName>
        <fullName evidence="2">SWI/SNF chromatin-remodeling complex subunit</fullName>
    </submittedName>
</protein>
<name>A0A5B0QQI1_PUCGR</name>
<evidence type="ECO:0000313" key="2">
    <source>
        <dbReference type="EMBL" id="KAA1115155.1"/>
    </source>
</evidence>
<dbReference type="Proteomes" id="UP000324748">
    <property type="component" value="Unassembled WGS sequence"/>
</dbReference>
<evidence type="ECO:0000256" key="1">
    <source>
        <dbReference type="SAM" id="MobiDB-lite"/>
    </source>
</evidence>
<evidence type="ECO:0000313" key="3">
    <source>
        <dbReference type="Proteomes" id="UP000324748"/>
    </source>
</evidence>
<dbReference type="OrthoDB" id="10470141at2759"/>
<feature type="region of interest" description="Disordered" evidence="1">
    <location>
        <begin position="30"/>
        <end position="54"/>
    </location>
</feature>
<dbReference type="AlphaFoldDB" id="A0A5B0QQI1"/>
<accession>A0A5B0QQI1</accession>
<feature type="compositionally biased region" description="Low complexity" evidence="1">
    <location>
        <begin position="30"/>
        <end position="43"/>
    </location>
</feature>
<feature type="compositionally biased region" description="Polar residues" evidence="1">
    <location>
        <begin position="44"/>
        <end position="54"/>
    </location>
</feature>
<organism evidence="2 3">
    <name type="scientific">Puccinia graminis f. sp. tritici</name>
    <dbReference type="NCBI Taxonomy" id="56615"/>
    <lineage>
        <taxon>Eukaryota</taxon>
        <taxon>Fungi</taxon>
        <taxon>Dikarya</taxon>
        <taxon>Basidiomycota</taxon>
        <taxon>Pucciniomycotina</taxon>
        <taxon>Pucciniomycetes</taxon>
        <taxon>Pucciniales</taxon>
        <taxon>Pucciniaceae</taxon>
        <taxon>Puccinia</taxon>
    </lineage>
</organism>
<sequence>MVNRGTRAYRFSHPILQFWQFPQPLPILIPSPSSSSDHPASFSTNLQSPLKQTNITPADRASILNWSSKDQTHENATFHGRRQKCTTFAASYGDALDAARFDWLGDASPNQTLGRFRLQMPVVLDSAAAAGKRKTRPGLNLKKS</sequence>